<proteinExistence type="predicted"/>
<dbReference type="AlphaFoldDB" id="A0AAQ3TZ24"/>
<reference evidence="3 4" key="1">
    <citation type="submission" date="2024-02" db="EMBL/GenBank/DDBJ databases">
        <title>High-quality chromosome-scale genome assembly of Pensacola bahiagrass (Paspalum notatum Flugge var. saurae).</title>
        <authorList>
            <person name="Vega J.M."/>
            <person name="Podio M."/>
            <person name="Orjuela J."/>
            <person name="Siena L.A."/>
            <person name="Pessino S.C."/>
            <person name="Combes M.C."/>
            <person name="Mariac C."/>
            <person name="Albertini E."/>
            <person name="Pupilli F."/>
            <person name="Ortiz J.P.A."/>
            <person name="Leblanc O."/>
        </authorList>
    </citation>
    <scope>NUCLEOTIDE SEQUENCE [LARGE SCALE GENOMIC DNA]</scope>
    <source>
        <strain evidence="3">R1</strain>
        <tissue evidence="3">Leaf</tissue>
    </source>
</reference>
<dbReference type="PANTHER" id="PTHR33326:SF44">
    <property type="entry name" value="OS10G0494950 PROTEIN"/>
    <property type="match status" value="1"/>
</dbReference>
<organism evidence="3 4">
    <name type="scientific">Paspalum notatum var. saurae</name>
    <dbReference type="NCBI Taxonomy" id="547442"/>
    <lineage>
        <taxon>Eukaryota</taxon>
        <taxon>Viridiplantae</taxon>
        <taxon>Streptophyta</taxon>
        <taxon>Embryophyta</taxon>
        <taxon>Tracheophyta</taxon>
        <taxon>Spermatophyta</taxon>
        <taxon>Magnoliopsida</taxon>
        <taxon>Liliopsida</taxon>
        <taxon>Poales</taxon>
        <taxon>Poaceae</taxon>
        <taxon>PACMAD clade</taxon>
        <taxon>Panicoideae</taxon>
        <taxon>Andropogonodae</taxon>
        <taxon>Paspaleae</taxon>
        <taxon>Paspalinae</taxon>
        <taxon>Paspalum</taxon>
    </lineage>
</organism>
<evidence type="ECO:0000313" key="3">
    <source>
        <dbReference type="EMBL" id="WVZ82724.1"/>
    </source>
</evidence>
<protein>
    <recommendedName>
        <fullName evidence="2">DUF3615 domain-containing protein</fullName>
    </recommendedName>
</protein>
<feature type="region of interest" description="Disordered" evidence="1">
    <location>
        <begin position="264"/>
        <end position="287"/>
    </location>
</feature>
<feature type="region of interest" description="Disordered" evidence="1">
    <location>
        <begin position="1"/>
        <end position="20"/>
    </location>
</feature>
<dbReference type="Proteomes" id="UP001341281">
    <property type="component" value="Chromosome 06"/>
</dbReference>
<sequence>RPKRRPVAKAQVHHQTPCGRSPHLQFLFPHDTHLNAAIHRCPALPLEAAQDEAPSPVVMEATLPPSEKPVVAVADSASVQIETGVSSLVEESITASPGTVPHNTIDGSSSSFPFGWEKSVAGAADSSSQQVVQKRDVSYSEELFDAPSTEETVIASPGAVPHETFDVSSSSFPFIYEKLVTDTSESASAQTLHELDVSFLDRSLDSSPEESITAGRQAEPHSPTDASPITFPFRCEKQVPGAVESASAQPLQKPDLSSLEEFLDTTSEESMTSGPQTGPHNTNANSATSPFSLGSMIFIRSPANWYEVFYVRVDRGGSFYMYPDHLGGPFVSMDDVDTAIDRYISELQRGGCKEQDNSNIVDRMARNYKYYLDGRTPRRGPNSPKFDGKRYLVQALLDQYSDEHNLLGNLELEDIVMRREIYEDERSFYHFNFRTKKKEGDDNPSAGKLFFAEVACIGDAWEVSCCCMLRDEDDGWCYGCRNNGSPDMKHPKNCHAYYGGHLDEYLPFECEESSSSEDEEDKEIRLRNMFQGLDDPHLWDYLFPNTRSVKVEDF</sequence>
<feature type="region of interest" description="Disordered" evidence="1">
    <location>
        <begin position="206"/>
        <end position="231"/>
    </location>
</feature>
<gene>
    <name evidence="3" type="ORF">U9M48_029955</name>
</gene>
<dbReference type="PANTHER" id="PTHR33326">
    <property type="entry name" value="OS05G0543800 PROTEIN"/>
    <property type="match status" value="1"/>
</dbReference>
<evidence type="ECO:0000259" key="2">
    <source>
        <dbReference type="Pfam" id="PF12274"/>
    </source>
</evidence>
<feature type="non-terminal residue" evidence="3">
    <location>
        <position position="1"/>
    </location>
</feature>
<accession>A0AAQ3TZ24</accession>
<feature type="compositionally biased region" description="Polar residues" evidence="1">
    <location>
        <begin position="268"/>
        <end position="287"/>
    </location>
</feature>
<feature type="domain" description="DUF3615" evidence="2">
    <location>
        <begin position="393"/>
        <end position="491"/>
    </location>
</feature>
<evidence type="ECO:0000256" key="1">
    <source>
        <dbReference type="SAM" id="MobiDB-lite"/>
    </source>
</evidence>
<dbReference type="Pfam" id="PF12274">
    <property type="entry name" value="DUF3615"/>
    <property type="match status" value="1"/>
</dbReference>
<keyword evidence="4" id="KW-1185">Reference proteome</keyword>
<evidence type="ECO:0000313" key="4">
    <source>
        <dbReference type="Proteomes" id="UP001341281"/>
    </source>
</evidence>
<dbReference type="EMBL" id="CP144750">
    <property type="protein sequence ID" value="WVZ82724.1"/>
    <property type="molecule type" value="Genomic_DNA"/>
</dbReference>
<dbReference type="InterPro" id="IPR022059">
    <property type="entry name" value="DUF3615"/>
</dbReference>
<name>A0AAQ3TZ24_PASNO</name>